<keyword evidence="1" id="KW-1133">Transmembrane helix</keyword>
<dbReference type="GO" id="GO:0072542">
    <property type="term" value="F:protein phosphatase activator activity"/>
    <property type="evidence" value="ECO:0007669"/>
    <property type="project" value="TreeGrafter"/>
</dbReference>
<proteinExistence type="predicted"/>
<dbReference type="InterPro" id="IPR011993">
    <property type="entry name" value="PH-like_dom_sf"/>
</dbReference>
<dbReference type="PANTHER" id="PTHR23318:SF0">
    <property type="entry name" value="SERINE_THREONINE-PROTEIN PHOSPHATASE 4 REGULATORY SUBUNIT 3"/>
    <property type="match status" value="1"/>
</dbReference>
<gene>
    <name evidence="3" type="ORF">CBR_g8250</name>
</gene>
<organism evidence="3 4">
    <name type="scientific">Chara braunii</name>
    <name type="common">Braun's stonewort</name>
    <dbReference type="NCBI Taxonomy" id="69332"/>
    <lineage>
        <taxon>Eukaryota</taxon>
        <taxon>Viridiplantae</taxon>
        <taxon>Streptophyta</taxon>
        <taxon>Charophyceae</taxon>
        <taxon>Charales</taxon>
        <taxon>Characeae</taxon>
        <taxon>Chara</taxon>
    </lineage>
</organism>
<evidence type="ECO:0000256" key="1">
    <source>
        <dbReference type="SAM" id="Phobius"/>
    </source>
</evidence>
<accession>A0A388KLL9</accession>
<dbReference type="STRING" id="69332.A0A388KLL9"/>
<dbReference type="Gene3D" id="2.30.29.30">
    <property type="entry name" value="Pleckstrin-homology domain (PH domain)/Phosphotyrosine-binding domain (PTB)"/>
    <property type="match status" value="1"/>
</dbReference>
<dbReference type="EMBL" id="BFEA01000138">
    <property type="protein sequence ID" value="GBG70949.1"/>
    <property type="molecule type" value="Genomic_DNA"/>
</dbReference>
<evidence type="ECO:0000313" key="4">
    <source>
        <dbReference type="Proteomes" id="UP000265515"/>
    </source>
</evidence>
<keyword evidence="1" id="KW-0812">Transmembrane</keyword>
<keyword evidence="4" id="KW-1185">Reference proteome</keyword>
<comment type="caution">
    <text evidence="3">The sequence shown here is derived from an EMBL/GenBank/DDBJ whole genome shotgun (WGS) entry which is preliminary data.</text>
</comment>
<name>A0A388KLL9_CHABU</name>
<dbReference type="GO" id="GO:0030289">
    <property type="term" value="C:protein phosphatase 4 complex"/>
    <property type="evidence" value="ECO:0007669"/>
    <property type="project" value="TreeGrafter"/>
</dbReference>
<dbReference type="AlphaFoldDB" id="A0A388KLL9"/>
<dbReference type="GO" id="GO:0005654">
    <property type="term" value="C:nucleoplasm"/>
    <property type="evidence" value="ECO:0007669"/>
    <property type="project" value="TreeGrafter"/>
</dbReference>
<dbReference type="InterPro" id="IPR055236">
    <property type="entry name" value="EVH1_PP4R3"/>
</dbReference>
<evidence type="ECO:0000313" key="3">
    <source>
        <dbReference type="EMBL" id="GBG70949.1"/>
    </source>
</evidence>
<dbReference type="OrthoDB" id="27483at2759"/>
<dbReference type="InterPro" id="IPR051137">
    <property type="entry name" value="PP4R3-like"/>
</dbReference>
<evidence type="ECO:0000259" key="2">
    <source>
        <dbReference type="Pfam" id="PF22972"/>
    </source>
</evidence>
<feature type="domain" description="PP4R3 EVH1-like" evidence="2">
    <location>
        <begin position="24"/>
        <end position="124"/>
    </location>
</feature>
<sequence>MRHVRVKMKLRNMCQGSIADAEGRWRVKVCQLNEQGKWDDRGTGHVSVDYIEQAEAVGLVVIDEKDNSHLLLHRISPEDIYHRQEDTIISWTDQDASTDLALSFQEAIGCACIWDQMSSAQRQIQFPPVGDDILHDGVAGDVPDLANLPQSAKNTRQLFNAKWCQTPNTQAYNTCKCGWLDWVAGCSDWVGGCSDWVVACSDWDNGFRQNGATNVSCLITMMLCFLFLHNISRVFFVMARGASSSSASTFLSEDVYRNYDYSSHYPGQPKRPSDDELLEVCGERLGDESGVRWSFDEMLQLLYMKQQEVNALKMLLDRQEEEHLEALEGMLNGIRLGPCEGAGGRKRAKQEEKGADRKRGADMAVENVELGTHVDENLKLVDENLKLRSIYNVRCHTLGSLRDMVVNLHSNRDGSLLQNMIRWRERAVSLDIQVRKLLTISDTRRDICVLASALFKHPTESTMREIEKRDALSAVRCLEWLAETFLQRAIMAEVQTALNFPLTKHQEEGTMECLFNLLLRSMRSRQRLAYMISAEQSVTEDYKLTRQQAADLVRMKSVLGQSLLLSAQGRHATEGEKKEIGSLIVELLLLQKSHAKLQKEYAYLLVLRCLERRAHCPKCGCTLDEIRPHDAEARKTRCEKIRERILEVNNAQGRSVQGARPSYLLESSLESKFRGRKVRNALGEYRKSIVETGARLRSIDTERTEFVDDMHAEVVIGGDVVVDRQPGEGPLLYDAMARVRQEDDMPGLIPVWYNGEDERLDDD</sequence>
<reference evidence="3 4" key="1">
    <citation type="journal article" date="2018" name="Cell">
        <title>The Chara Genome: Secondary Complexity and Implications for Plant Terrestrialization.</title>
        <authorList>
            <person name="Nishiyama T."/>
            <person name="Sakayama H."/>
            <person name="Vries J.D."/>
            <person name="Buschmann H."/>
            <person name="Saint-Marcoux D."/>
            <person name="Ullrich K.K."/>
            <person name="Haas F.B."/>
            <person name="Vanderstraeten L."/>
            <person name="Becker D."/>
            <person name="Lang D."/>
            <person name="Vosolsobe S."/>
            <person name="Rombauts S."/>
            <person name="Wilhelmsson P.K.I."/>
            <person name="Janitza P."/>
            <person name="Kern R."/>
            <person name="Heyl A."/>
            <person name="Rumpler F."/>
            <person name="Villalobos L.I.A.C."/>
            <person name="Clay J.M."/>
            <person name="Skokan R."/>
            <person name="Toyoda A."/>
            <person name="Suzuki Y."/>
            <person name="Kagoshima H."/>
            <person name="Schijlen E."/>
            <person name="Tajeshwar N."/>
            <person name="Catarino B."/>
            <person name="Hetherington A.J."/>
            <person name="Saltykova A."/>
            <person name="Bonnot C."/>
            <person name="Breuninger H."/>
            <person name="Symeonidi A."/>
            <person name="Radhakrishnan G.V."/>
            <person name="Van Nieuwerburgh F."/>
            <person name="Deforce D."/>
            <person name="Chang C."/>
            <person name="Karol K.G."/>
            <person name="Hedrich R."/>
            <person name="Ulvskov P."/>
            <person name="Glockner G."/>
            <person name="Delwiche C.F."/>
            <person name="Petrasek J."/>
            <person name="Van de Peer Y."/>
            <person name="Friml J."/>
            <person name="Beilby M."/>
            <person name="Dolan L."/>
            <person name="Kohara Y."/>
            <person name="Sugano S."/>
            <person name="Fujiyama A."/>
            <person name="Delaux P.-M."/>
            <person name="Quint M."/>
            <person name="TheiBen G."/>
            <person name="Hagemann M."/>
            <person name="Harholt J."/>
            <person name="Dunand C."/>
            <person name="Zachgo S."/>
            <person name="Langdale J."/>
            <person name="Maumus F."/>
            <person name="Straeten D.V.D."/>
            <person name="Gould S.B."/>
            <person name="Rensing S.A."/>
        </authorList>
    </citation>
    <scope>NUCLEOTIDE SEQUENCE [LARGE SCALE GENOMIC DNA]</scope>
    <source>
        <strain evidence="3 4">S276</strain>
    </source>
</reference>
<dbReference type="Gramene" id="GBG70949">
    <property type="protein sequence ID" value="GBG70949"/>
    <property type="gene ID" value="CBR_g8250"/>
</dbReference>
<feature type="transmembrane region" description="Helical" evidence="1">
    <location>
        <begin position="215"/>
        <end position="236"/>
    </location>
</feature>
<dbReference type="Proteomes" id="UP000265515">
    <property type="component" value="Unassembled WGS sequence"/>
</dbReference>
<protein>
    <recommendedName>
        <fullName evidence="2">PP4R3 EVH1-like domain-containing protein</fullName>
    </recommendedName>
</protein>
<dbReference type="Pfam" id="PF22972">
    <property type="entry name" value="EVH1_PP4R3"/>
    <property type="match status" value="1"/>
</dbReference>
<keyword evidence="1" id="KW-0472">Membrane</keyword>
<dbReference type="SUPFAM" id="SSF50729">
    <property type="entry name" value="PH domain-like"/>
    <property type="match status" value="1"/>
</dbReference>
<dbReference type="PANTHER" id="PTHR23318">
    <property type="entry name" value="ATP SYNTHASE GAMMA-RELATED"/>
    <property type="match status" value="1"/>
</dbReference>